<sequence length="736" mass="85239">MELHTVSEYDLRMENQRLHHENRELRNENISLKRRVSGCGTLAVMLSESQEQVKQLKDTAQALTAASRAASLTTGTPSSSCQLSETLVIQRSNGKTTDHYNDKHNDKKDYDSNGYDANKTDLLSSLNSESLLNSEVVFDSSPSDIDAEHQSNQEISNQSEHAQNSIHSGDLPSEDVPNESLRSEVSGADEMLSSHSTASYDQCESPSLLIRDLKAVLDRSSRETQSVITPIVTQLIKETAKLEKHNKTKTVFYDNLLEENEKLKTENKQLREEYDEICQHQREENETLKLKLKKLSDEKEQNEEYEIVNKADIISSMKEKSSKNDDQLLLMMSSHNASSLEDSSKLKKKIAALEKQNKEVIQVNQQWDSHYTAMKASLEATIHDFKRRLDAISSENSRLRSMESSIGDKKQKDIDRMLNDARKRVEVEENTREQAVADLHEERARCQTLQQRVVSLERQNIQIMNQRAALEKEIKRLNKALAELPPQPRGRPLSETEEVPEPMQSNEMRSHIEALEAQVITYKEDFHTERQDRERMVNQLEDLKKENKTLKQEKDTYEQQARWYEEDFRKEKEDKIRLQRSLKEANARNAHFEVPATRVEIERERYYTPPRDPYYQQGFFDVRQEGNYYGYQQPNRAQQAPQFTVEEIQAMQLEALKQEARLIPRGYQGQRSVERRPNSYPKLGHNLARNDLVTDNDVIDGTETLSSSGNLHCPRCQREFQPDDELFQVHIERCVP</sequence>
<keyword evidence="1 2" id="KW-0175">Coiled coil</keyword>
<feature type="compositionally biased region" description="Polar residues" evidence="3">
    <location>
        <begin position="152"/>
        <end position="167"/>
    </location>
</feature>
<accession>A0ABM0M024</accession>
<feature type="coiled-coil region" evidence="2">
    <location>
        <begin position="15"/>
        <end position="66"/>
    </location>
</feature>
<evidence type="ECO:0000256" key="3">
    <source>
        <dbReference type="SAM" id="MobiDB-lite"/>
    </source>
</evidence>
<feature type="region of interest" description="Disordered" evidence="3">
    <location>
        <begin position="141"/>
        <end position="201"/>
    </location>
</feature>
<evidence type="ECO:0000256" key="1">
    <source>
        <dbReference type="ARBA" id="ARBA00023054"/>
    </source>
</evidence>
<reference evidence="5 6" key="1">
    <citation type="submission" date="2025-05" db="UniProtKB">
        <authorList>
            <consortium name="RefSeq"/>
        </authorList>
    </citation>
    <scope>IDENTIFICATION</scope>
    <source>
        <tissue evidence="5 6">Testes</tissue>
    </source>
</reference>
<evidence type="ECO:0000256" key="2">
    <source>
        <dbReference type="SAM" id="Coils"/>
    </source>
</evidence>
<dbReference type="RefSeq" id="XP_006813365.1">
    <property type="nucleotide sequence ID" value="XM_006813302.1"/>
</dbReference>
<name>A0ABM0M024_SACKO</name>
<feature type="region of interest" description="Disordered" evidence="3">
    <location>
        <begin position="92"/>
        <end position="114"/>
    </location>
</feature>
<feature type="coiled-coil region" evidence="2">
    <location>
        <begin position="526"/>
        <end position="588"/>
    </location>
</feature>
<organism evidence="4 6">
    <name type="scientific">Saccoglossus kowalevskii</name>
    <name type="common">Acorn worm</name>
    <dbReference type="NCBI Taxonomy" id="10224"/>
    <lineage>
        <taxon>Eukaryota</taxon>
        <taxon>Metazoa</taxon>
        <taxon>Hemichordata</taxon>
        <taxon>Enteropneusta</taxon>
        <taxon>Harrimaniidae</taxon>
        <taxon>Saccoglossus</taxon>
    </lineage>
</organism>
<dbReference type="GeneID" id="100375063"/>
<feature type="compositionally biased region" description="Basic and acidic residues" evidence="3">
    <location>
        <begin position="96"/>
        <end position="111"/>
    </location>
</feature>
<proteinExistence type="predicted"/>
<keyword evidence="4" id="KW-1185">Reference proteome</keyword>
<evidence type="ECO:0000313" key="4">
    <source>
        <dbReference type="Proteomes" id="UP000694865"/>
    </source>
</evidence>
<gene>
    <name evidence="5 6" type="primary">LOC100375063</name>
</gene>
<feature type="coiled-coil region" evidence="2">
    <location>
        <begin position="336"/>
        <end position="483"/>
    </location>
</feature>
<dbReference type="Gene3D" id="1.20.5.990">
    <property type="entry name" value="Nemo cc2-lz domain - 1d5 darpin complex"/>
    <property type="match status" value="1"/>
</dbReference>
<protein>
    <submittedName>
        <fullName evidence="5">TNFAIP3-interacting protein 1-like isoform X1</fullName>
    </submittedName>
    <submittedName>
        <fullName evidence="6">TNFAIP3-interacting protein 1-like isoform X2</fullName>
    </submittedName>
</protein>
<dbReference type="Proteomes" id="UP000694865">
    <property type="component" value="Unplaced"/>
</dbReference>
<evidence type="ECO:0000313" key="6">
    <source>
        <dbReference type="RefSeq" id="XP_006813365.1"/>
    </source>
</evidence>
<feature type="region of interest" description="Disordered" evidence="3">
    <location>
        <begin position="484"/>
        <end position="505"/>
    </location>
</feature>
<dbReference type="PANTHER" id="PTHR31882:SF11">
    <property type="entry name" value="HDA1 COMPLEX SUBUNIT 2"/>
    <property type="match status" value="1"/>
</dbReference>
<dbReference type="PANTHER" id="PTHR31882">
    <property type="entry name" value="TNFAIP3-INTERACTING PROTEIN COILED COIL FAMILY MEMBER"/>
    <property type="match status" value="1"/>
</dbReference>
<feature type="coiled-coil region" evidence="2">
    <location>
        <begin position="253"/>
        <end position="305"/>
    </location>
</feature>
<dbReference type="RefSeq" id="XP_002732233.2">
    <property type="nucleotide sequence ID" value="XM_002732187.2"/>
</dbReference>
<evidence type="ECO:0000313" key="5">
    <source>
        <dbReference type="RefSeq" id="XP_002732233.2"/>
    </source>
</evidence>